<dbReference type="AlphaFoldDB" id="A0AAW2PBP5"/>
<dbReference type="EMBL" id="JACGWK010000005">
    <property type="protein sequence ID" value="KAL0353625.1"/>
    <property type="molecule type" value="Genomic_DNA"/>
</dbReference>
<reference evidence="1" key="1">
    <citation type="submission" date="2020-06" db="EMBL/GenBank/DDBJ databases">
        <authorList>
            <person name="Li T."/>
            <person name="Hu X."/>
            <person name="Zhang T."/>
            <person name="Song X."/>
            <person name="Zhang H."/>
            <person name="Dai N."/>
            <person name="Sheng W."/>
            <person name="Hou X."/>
            <person name="Wei L."/>
        </authorList>
    </citation>
    <scope>NUCLEOTIDE SEQUENCE</scope>
    <source>
        <strain evidence="1">G01</strain>
        <tissue evidence="1">Leaf</tissue>
    </source>
</reference>
<proteinExistence type="predicted"/>
<name>A0AAW2PBP5_9LAMI</name>
<comment type="caution">
    <text evidence="1">The sequence shown here is derived from an EMBL/GenBank/DDBJ whole genome shotgun (WGS) entry which is preliminary data.</text>
</comment>
<evidence type="ECO:0000313" key="1">
    <source>
        <dbReference type="EMBL" id="KAL0353625.1"/>
    </source>
</evidence>
<organism evidence="1">
    <name type="scientific">Sesamum angustifolium</name>
    <dbReference type="NCBI Taxonomy" id="2727405"/>
    <lineage>
        <taxon>Eukaryota</taxon>
        <taxon>Viridiplantae</taxon>
        <taxon>Streptophyta</taxon>
        <taxon>Embryophyta</taxon>
        <taxon>Tracheophyta</taxon>
        <taxon>Spermatophyta</taxon>
        <taxon>Magnoliopsida</taxon>
        <taxon>eudicotyledons</taxon>
        <taxon>Gunneridae</taxon>
        <taxon>Pentapetalae</taxon>
        <taxon>asterids</taxon>
        <taxon>lamiids</taxon>
        <taxon>Lamiales</taxon>
        <taxon>Pedaliaceae</taxon>
        <taxon>Sesamum</taxon>
    </lineage>
</organism>
<accession>A0AAW2PBP5</accession>
<evidence type="ECO:0008006" key="2">
    <source>
        <dbReference type="Google" id="ProtNLM"/>
    </source>
</evidence>
<sequence length="301" mass="33333">MLYLPPRLSESDVTIQYLEWWRRAVLCPVDAIKGLVKQRRSPRKPLKYLQDSEQMILTNNPDGPPRFPLKCPGKQKKKHCLLPSYAPNSQCLAFGKPSPGIQTVIKLEEDVAHSSEVPEAGQKSALNEYLQKLILSKTATDPEVPPGFPPRCDEAATTSHSSVVIWQPCNKMHNKERISSRNAHEENLLSPVAVVGYLTSTQLETNLNKDVAQDEDGDITSETGAFVKVSTQLKGRKNSDVRPVMAAEYLHGSNSEEPNNSSSHFNLAAVSDLEARIIKLENKLAALRNSMHLCRSSANGN</sequence>
<reference evidence="1" key="2">
    <citation type="journal article" date="2024" name="Plant">
        <title>Genomic evolution and insights into agronomic trait innovations of Sesamum species.</title>
        <authorList>
            <person name="Miao H."/>
            <person name="Wang L."/>
            <person name="Qu L."/>
            <person name="Liu H."/>
            <person name="Sun Y."/>
            <person name="Le M."/>
            <person name="Wang Q."/>
            <person name="Wei S."/>
            <person name="Zheng Y."/>
            <person name="Lin W."/>
            <person name="Duan Y."/>
            <person name="Cao H."/>
            <person name="Xiong S."/>
            <person name="Wang X."/>
            <person name="Wei L."/>
            <person name="Li C."/>
            <person name="Ma Q."/>
            <person name="Ju M."/>
            <person name="Zhao R."/>
            <person name="Li G."/>
            <person name="Mu C."/>
            <person name="Tian Q."/>
            <person name="Mei H."/>
            <person name="Zhang T."/>
            <person name="Gao T."/>
            <person name="Zhang H."/>
        </authorList>
    </citation>
    <scope>NUCLEOTIDE SEQUENCE</scope>
    <source>
        <strain evidence="1">G01</strain>
    </source>
</reference>
<protein>
    <recommendedName>
        <fullName evidence="2">Aminotransferase-like plant mobile domain-containing protein</fullName>
    </recommendedName>
</protein>
<gene>
    <name evidence="1" type="ORF">Sangu_0943800</name>
</gene>